<reference evidence="1 2" key="1">
    <citation type="submission" date="2014-10" db="EMBL/GenBank/DDBJ databases">
        <title>Genome sequencing of Vibrio sinaloensis T08.</title>
        <authorList>
            <person name="Chan K.-G."/>
            <person name="Mohamad N.I."/>
        </authorList>
    </citation>
    <scope>NUCLEOTIDE SEQUENCE [LARGE SCALE GENOMIC DNA]</scope>
    <source>
        <strain evidence="1 2">T08</strain>
    </source>
</reference>
<evidence type="ECO:0000313" key="2">
    <source>
        <dbReference type="Proteomes" id="UP000030451"/>
    </source>
</evidence>
<protein>
    <submittedName>
        <fullName evidence="1">Uncharacterized protein</fullName>
    </submittedName>
</protein>
<sequence length="174" mass="19590">MSPRLSIPLFDFCHAANTPLPTQDSANSTVAKHSQDIELLKTSLNELPHLAGHFFLSVPVPDYSEKVDCVVLYRGLIFVLLIDHVSHDYDCAKADQVHHFARQFKEQHQPSRDKFIIPVLVTPKAQPQASPIHVSEDLVANTLCDTGEHLAALLEHFSNQYKDDEILAETWLKT</sequence>
<dbReference type="OrthoDB" id="5869078at2"/>
<comment type="caution">
    <text evidence="1">The sequence shown here is derived from an EMBL/GenBank/DDBJ whole genome shotgun (WGS) entry which is preliminary data.</text>
</comment>
<proteinExistence type="predicted"/>
<dbReference type="RefSeq" id="WP_038189852.1">
    <property type="nucleotide sequence ID" value="NZ_JRWP01000008.1"/>
</dbReference>
<name>A0A0A5I077_PHOS4</name>
<accession>A0A0A5I077</accession>
<dbReference type="Proteomes" id="UP000030451">
    <property type="component" value="Unassembled WGS sequence"/>
</dbReference>
<organism evidence="1 2">
    <name type="scientific">Photobacterium sp. (strain ATCC 43367)</name>
    <dbReference type="NCBI Taxonomy" id="379097"/>
    <lineage>
        <taxon>Bacteria</taxon>
        <taxon>Pseudomonadati</taxon>
        <taxon>Pseudomonadota</taxon>
        <taxon>Gammaproteobacteria</taxon>
        <taxon>Vibrionales</taxon>
        <taxon>Vibrionaceae</taxon>
        <taxon>Vibrio</taxon>
        <taxon>Vibrio oreintalis group</taxon>
    </lineage>
</organism>
<evidence type="ECO:0000313" key="1">
    <source>
        <dbReference type="EMBL" id="KGY09176.1"/>
    </source>
</evidence>
<dbReference type="AlphaFoldDB" id="A0A0A5I077"/>
<gene>
    <name evidence="1" type="ORF">NM06_07900</name>
</gene>
<dbReference type="EMBL" id="JRWP01000008">
    <property type="protein sequence ID" value="KGY09176.1"/>
    <property type="molecule type" value="Genomic_DNA"/>
</dbReference>
<dbReference type="STRING" id="379097.SE23_02000"/>